<reference evidence="2" key="2">
    <citation type="submission" date="2019-02" db="EMBL/GenBank/DDBJ databases">
        <title>Granulicella sibirica sp. nov., a psychrotolerant acidobacterium isolated from an organic soil layer in forested tundra, West Siberia.</title>
        <authorList>
            <person name="Oshkin I.Y."/>
            <person name="Kulichevskaya I.S."/>
            <person name="Rijpstra W.I.C."/>
            <person name="Sinninghe Damste J.S."/>
            <person name="Rakitin A.L."/>
            <person name="Ravin N.V."/>
            <person name="Dedysh S.N."/>
        </authorList>
    </citation>
    <scope>NUCLEOTIDE SEQUENCE [LARGE SCALE GENOMIC DNA]</scope>
    <source>
        <strain evidence="2">AF10</strain>
    </source>
</reference>
<gene>
    <name evidence="1" type="ORF">GRAN_4988</name>
</gene>
<organism evidence="1 2">
    <name type="scientific">Granulicella sibirica</name>
    <dbReference type="NCBI Taxonomy" id="2479048"/>
    <lineage>
        <taxon>Bacteria</taxon>
        <taxon>Pseudomonadati</taxon>
        <taxon>Acidobacteriota</taxon>
        <taxon>Terriglobia</taxon>
        <taxon>Terriglobales</taxon>
        <taxon>Acidobacteriaceae</taxon>
        <taxon>Granulicella</taxon>
    </lineage>
</organism>
<sequence length="44" mass="4758">MGWSVVFKSGMAAWRPVQEDSPMKVHVCGVDIGKTVCYTPNASS</sequence>
<dbReference type="AlphaFoldDB" id="A0A4Q0SX51"/>
<evidence type="ECO:0000313" key="2">
    <source>
        <dbReference type="Proteomes" id="UP000289437"/>
    </source>
</evidence>
<name>A0A4Q0SX51_9BACT</name>
<proteinExistence type="predicted"/>
<accession>A0A4Q0SX51</accession>
<keyword evidence="2" id="KW-1185">Reference proteome</keyword>
<dbReference type="Proteomes" id="UP000289437">
    <property type="component" value="Unassembled WGS sequence"/>
</dbReference>
<comment type="caution">
    <text evidence="1">The sequence shown here is derived from an EMBL/GenBank/DDBJ whole genome shotgun (WGS) entry which is preliminary data.</text>
</comment>
<reference evidence="1 2" key="1">
    <citation type="submission" date="2018-11" db="EMBL/GenBank/DDBJ databases">
        <authorList>
            <person name="Mardanov A.V."/>
            <person name="Ravin N.V."/>
            <person name="Dedysh S.N."/>
        </authorList>
    </citation>
    <scope>NUCLEOTIDE SEQUENCE [LARGE SCALE GENOMIC DNA]</scope>
    <source>
        <strain evidence="1 2">AF10</strain>
    </source>
</reference>
<evidence type="ECO:0000313" key="1">
    <source>
        <dbReference type="EMBL" id="RXH54019.1"/>
    </source>
</evidence>
<protein>
    <submittedName>
        <fullName evidence="1">Uncharacterized protein</fullName>
    </submittedName>
</protein>
<dbReference type="EMBL" id="RDSM01000006">
    <property type="protein sequence ID" value="RXH54019.1"/>
    <property type="molecule type" value="Genomic_DNA"/>
</dbReference>